<keyword evidence="9 11" id="KW-0472">Membrane</keyword>
<keyword evidence="3" id="KW-0813">Transport</keyword>
<dbReference type="Pfam" id="PF03544">
    <property type="entry name" value="TonB_C"/>
    <property type="match status" value="1"/>
</dbReference>
<feature type="transmembrane region" description="Helical" evidence="11">
    <location>
        <begin position="21"/>
        <end position="42"/>
    </location>
</feature>
<accession>A0ABU9IZB0</accession>
<dbReference type="PANTHER" id="PTHR33446:SF2">
    <property type="entry name" value="PROTEIN TONB"/>
    <property type="match status" value="1"/>
</dbReference>
<dbReference type="Gene3D" id="3.30.1150.10">
    <property type="match status" value="1"/>
</dbReference>
<comment type="caution">
    <text evidence="13">The sequence shown here is derived from an EMBL/GenBank/DDBJ whole genome shotgun (WGS) entry which is preliminary data.</text>
</comment>
<dbReference type="NCBIfam" id="TIGR01352">
    <property type="entry name" value="tonB_Cterm"/>
    <property type="match status" value="1"/>
</dbReference>
<dbReference type="InterPro" id="IPR051045">
    <property type="entry name" value="TonB-dependent_transducer"/>
</dbReference>
<evidence type="ECO:0000256" key="3">
    <source>
        <dbReference type="ARBA" id="ARBA00022448"/>
    </source>
</evidence>
<comment type="subcellular location">
    <subcellularLocation>
        <location evidence="1">Cell inner membrane</location>
        <topology evidence="1">Single-pass membrane protein</topology>
        <orientation evidence="1">Periplasmic side</orientation>
    </subcellularLocation>
</comment>
<keyword evidence="14" id="KW-1185">Reference proteome</keyword>
<dbReference type="SUPFAM" id="SSF74653">
    <property type="entry name" value="TolA/TonB C-terminal domain"/>
    <property type="match status" value="1"/>
</dbReference>
<dbReference type="EMBL" id="JBBWWT010000003">
    <property type="protein sequence ID" value="MEL1264297.1"/>
    <property type="molecule type" value="Genomic_DNA"/>
</dbReference>
<keyword evidence="8 11" id="KW-1133">Transmembrane helix</keyword>
<name>A0ABU9IZB0_9GAMM</name>
<evidence type="ECO:0000256" key="10">
    <source>
        <dbReference type="SAM" id="MobiDB-lite"/>
    </source>
</evidence>
<feature type="compositionally biased region" description="Basic and acidic residues" evidence="10">
    <location>
        <begin position="80"/>
        <end position="96"/>
    </location>
</feature>
<dbReference type="InterPro" id="IPR006260">
    <property type="entry name" value="TonB/TolA_C"/>
</dbReference>
<organism evidence="13 14">
    <name type="scientific">Pseudoxanthomonas putridarboris</name>
    <dbReference type="NCBI Taxonomy" id="752605"/>
    <lineage>
        <taxon>Bacteria</taxon>
        <taxon>Pseudomonadati</taxon>
        <taxon>Pseudomonadota</taxon>
        <taxon>Gammaproteobacteria</taxon>
        <taxon>Lysobacterales</taxon>
        <taxon>Lysobacteraceae</taxon>
        <taxon>Pseudoxanthomonas</taxon>
    </lineage>
</organism>
<dbReference type="InterPro" id="IPR037682">
    <property type="entry name" value="TonB_C"/>
</dbReference>
<comment type="similarity">
    <text evidence="2">Belongs to the TonB family.</text>
</comment>
<dbReference type="RefSeq" id="WP_341725489.1">
    <property type="nucleotide sequence ID" value="NZ_JBBWWT010000003.1"/>
</dbReference>
<evidence type="ECO:0000313" key="13">
    <source>
        <dbReference type="EMBL" id="MEL1264297.1"/>
    </source>
</evidence>
<proteinExistence type="inferred from homology"/>
<feature type="region of interest" description="Disordered" evidence="10">
    <location>
        <begin position="58"/>
        <end position="112"/>
    </location>
</feature>
<evidence type="ECO:0000256" key="9">
    <source>
        <dbReference type="ARBA" id="ARBA00023136"/>
    </source>
</evidence>
<evidence type="ECO:0000259" key="12">
    <source>
        <dbReference type="PROSITE" id="PS52015"/>
    </source>
</evidence>
<feature type="domain" description="TonB C-terminal" evidence="12">
    <location>
        <begin position="127"/>
        <end position="217"/>
    </location>
</feature>
<evidence type="ECO:0000256" key="7">
    <source>
        <dbReference type="ARBA" id="ARBA00022927"/>
    </source>
</evidence>
<dbReference type="PANTHER" id="PTHR33446">
    <property type="entry name" value="PROTEIN TONB-RELATED"/>
    <property type="match status" value="1"/>
</dbReference>
<evidence type="ECO:0000256" key="8">
    <source>
        <dbReference type="ARBA" id="ARBA00022989"/>
    </source>
</evidence>
<feature type="compositionally biased region" description="Low complexity" evidence="10">
    <location>
        <begin position="100"/>
        <end position="112"/>
    </location>
</feature>
<dbReference type="PROSITE" id="PS52015">
    <property type="entry name" value="TONB_CTD"/>
    <property type="match status" value="1"/>
</dbReference>
<keyword evidence="5" id="KW-0997">Cell inner membrane</keyword>
<protein>
    <submittedName>
        <fullName evidence="13">Energy transducer TonB</fullName>
    </submittedName>
</protein>
<evidence type="ECO:0000256" key="11">
    <source>
        <dbReference type="SAM" id="Phobius"/>
    </source>
</evidence>
<dbReference type="Proteomes" id="UP001459204">
    <property type="component" value="Unassembled WGS sequence"/>
</dbReference>
<keyword evidence="6 11" id="KW-0812">Transmembrane</keyword>
<evidence type="ECO:0000256" key="4">
    <source>
        <dbReference type="ARBA" id="ARBA00022475"/>
    </source>
</evidence>
<reference evidence="13 14" key="1">
    <citation type="submission" date="2024-04" db="EMBL/GenBank/DDBJ databases">
        <title>Draft genome sequence of Pseudoxanthomonas putridarboris WD12.</title>
        <authorList>
            <person name="Oh J."/>
        </authorList>
    </citation>
    <scope>NUCLEOTIDE SEQUENCE [LARGE SCALE GENOMIC DNA]</scope>
    <source>
        <strain evidence="13 14">WD12</strain>
    </source>
</reference>
<evidence type="ECO:0000256" key="6">
    <source>
        <dbReference type="ARBA" id="ARBA00022692"/>
    </source>
</evidence>
<gene>
    <name evidence="13" type="ORF">AAD027_07925</name>
</gene>
<sequence>MSASQQPRDPHFVFRLPRRALIFAALAFGIGLLLFVIVWWVGRDDGFYKPETTVAGANQPVEALPEPLPSGDGASGMDEPPARPADDRPTLVEERPMPAPVQDAPGAPAAPVAPAAPLPAGVALAPGEVPVPVPGQTPAPQYPSAAMRRGTEGTVMVRVQVGADGVPLSVEVQQRSGSRDLDRAAVEAVRRWRFQPAQRDGQPVVGSVTIPIDFKLR</sequence>
<keyword evidence="4" id="KW-1003">Cell membrane</keyword>
<evidence type="ECO:0000256" key="1">
    <source>
        <dbReference type="ARBA" id="ARBA00004383"/>
    </source>
</evidence>
<evidence type="ECO:0000313" key="14">
    <source>
        <dbReference type="Proteomes" id="UP001459204"/>
    </source>
</evidence>
<evidence type="ECO:0000256" key="5">
    <source>
        <dbReference type="ARBA" id="ARBA00022519"/>
    </source>
</evidence>
<evidence type="ECO:0000256" key="2">
    <source>
        <dbReference type="ARBA" id="ARBA00006555"/>
    </source>
</evidence>
<keyword evidence="7" id="KW-0653">Protein transport</keyword>